<evidence type="ECO:0000313" key="2">
    <source>
        <dbReference type="Proteomes" id="UP000479531"/>
    </source>
</evidence>
<gene>
    <name evidence="1" type="ORF">GCK47_01890</name>
</gene>
<evidence type="ECO:0000313" key="1">
    <source>
        <dbReference type="EMBL" id="MVQ44492.1"/>
    </source>
</evidence>
<name>A0A6L6XC71_9FIRM</name>
<dbReference type="Proteomes" id="UP000479531">
    <property type="component" value="Unassembled WGS sequence"/>
</dbReference>
<dbReference type="EMBL" id="WGGT01000002">
    <property type="protein sequence ID" value="MVQ44492.1"/>
    <property type="molecule type" value="Genomic_DNA"/>
</dbReference>
<dbReference type="AlphaFoldDB" id="A0A6L6XC71"/>
<reference evidence="1 2" key="1">
    <citation type="submission" date="2019-10" db="EMBL/GenBank/DDBJ databases">
        <title>Roseburia spp. ameliorate alcoholic fatty liver via restoration of gut barrier function.</title>
        <authorList>
            <person name="Seo B."/>
            <person name="Ko G."/>
        </authorList>
    </citation>
    <scope>NUCLEOTIDE SEQUENCE [LARGE SCALE GENOMIC DNA]</scope>
    <source>
        <strain evidence="1 2">SNUG30017</strain>
    </source>
</reference>
<comment type="caution">
    <text evidence="1">The sequence shown here is derived from an EMBL/GenBank/DDBJ whole genome shotgun (WGS) entry which is preliminary data.</text>
</comment>
<sequence>MSFLSDYTEKNSNLIPQIDIPCFAWNSQAEQGFLFFKAKSLIISKKEIMCKKKMNKSLLNE</sequence>
<accession>A0A6L6XC71</accession>
<organism evidence="1 2">
    <name type="scientific">Roseburia intestinalis</name>
    <dbReference type="NCBI Taxonomy" id="166486"/>
    <lineage>
        <taxon>Bacteria</taxon>
        <taxon>Bacillati</taxon>
        <taxon>Bacillota</taxon>
        <taxon>Clostridia</taxon>
        <taxon>Lachnospirales</taxon>
        <taxon>Lachnospiraceae</taxon>
        <taxon>Roseburia</taxon>
    </lineage>
</organism>
<proteinExistence type="predicted"/>
<protein>
    <submittedName>
        <fullName evidence="1">Uncharacterized protein</fullName>
    </submittedName>
</protein>